<evidence type="ECO:0000313" key="3">
    <source>
        <dbReference type="EMBL" id="QNO54704.1"/>
    </source>
</evidence>
<reference evidence="3" key="1">
    <citation type="submission" date="2020-06" db="EMBL/GenBank/DDBJ databases">
        <title>Unique genomic features of the anaerobic methanotrophic archaea.</title>
        <authorList>
            <person name="Chadwick G.L."/>
            <person name="Skennerton C.T."/>
            <person name="Laso-Perez R."/>
            <person name="Leu A.O."/>
            <person name="Speth D.R."/>
            <person name="Yu H."/>
            <person name="Morgan-Lang C."/>
            <person name="Hatzenpichler R."/>
            <person name="Goudeau D."/>
            <person name="Malmstrom R."/>
            <person name="Brazelton W.J."/>
            <person name="Woyke T."/>
            <person name="Hallam S.J."/>
            <person name="Tyson G.W."/>
            <person name="Wegener G."/>
            <person name="Boetius A."/>
            <person name="Orphan V."/>
        </authorList>
    </citation>
    <scope>NUCLEOTIDE SEQUENCE</scope>
</reference>
<organism evidence="3">
    <name type="scientific">Candidatus Methanophaga sp. ANME-1 ERB7</name>
    <dbReference type="NCBI Taxonomy" id="2759913"/>
    <lineage>
        <taxon>Archaea</taxon>
        <taxon>Methanobacteriati</taxon>
        <taxon>Methanobacteriota</taxon>
        <taxon>Stenosarchaea group</taxon>
        <taxon>Methanomicrobia</taxon>
        <taxon>Candidatus Methanophagales</taxon>
        <taxon>Candidatus Methanophagaceae</taxon>
        <taxon>Candidatus Methanophaga</taxon>
    </lineage>
</organism>
<dbReference type="PANTHER" id="PTHR37294">
    <property type="entry name" value="3'-5' EXORIBONUCLEASE YHAM"/>
    <property type="match status" value="1"/>
</dbReference>
<dbReference type="Pfam" id="PF01966">
    <property type="entry name" value="HD"/>
    <property type="match status" value="1"/>
</dbReference>
<dbReference type="InterPro" id="IPR006674">
    <property type="entry name" value="HD_domain"/>
</dbReference>
<dbReference type="AlphaFoldDB" id="A0A7G9Z370"/>
<protein>
    <submittedName>
        <fullName evidence="3">3'-5' exoribonuclease YhaM</fullName>
        <ecNumber evidence="3">3.1.-.-</ecNumber>
    </submittedName>
</protein>
<dbReference type="GO" id="GO:0016787">
    <property type="term" value="F:hydrolase activity"/>
    <property type="evidence" value="ECO:0007669"/>
    <property type="project" value="UniProtKB-KW"/>
</dbReference>
<dbReference type="InterPro" id="IPR050798">
    <property type="entry name" value="YhaM_exoribonuc/phosphodiest"/>
</dbReference>
<dbReference type="SUPFAM" id="SSF109604">
    <property type="entry name" value="HD-domain/PDEase-like"/>
    <property type="match status" value="1"/>
</dbReference>
<dbReference type="CDD" id="cd00077">
    <property type="entry name" value="HDc"/>
    <property type="match status" value="1"/>
</dbReference>
<accession>A0A7G9Z370</accession>
<sequence length="337" mass="39008">MVKKQVVTDLNLNTRINDIFFLKNVEFRVRRDKKTVDMFFKIADRTGEIEAINWDVSTDRVEELGKIEFARVQGYITKKKSDGTLQATISSLTKTAPLDLNYSDYLPQSKENLDELMHKIFSKIDSIENYHLKNLLKSFFDDPEFAEKFKRAPAAMKVHQPYIGGLAEHTVNVVAICENIGNIYKEINRDFLITMAILHDIGKIREYAYDKVIGHTDEGKLLGHIAIGLEMIDQKIKSLDNFPPDLELMIKHTLLSHHGHFEFGSPRLPSILAAIALYYADELEAKVSGFINIKVENKDFKEKWSKWIWWLERSIYLDEEAILKNKINEAEDKVELE</sequence>
<dbReference type="SMART" id="SM00471">
    <property type="entry name" value="HDc"/>
    <property type="match status" value="1"/>
</dbReference>
<keyword evidence="1 3" id="KW-0378">Hydrolase</keyword>
<evidence type="ECO:0000256" key="1">
    <source>
        <dbReference type="ARBA" id="ARBA00022801"/>
    </source>
</evidence>
<evidence type="ECO:0000259" key="2">
    <source>
        <dbReference type="SMART" id="SM00471"/>
    </source>
</evidence>
<dbReference type="Gene3D" id="1.10.3210.10">
    <property type="entry name" value="Hypothetical protein af1432"/>
    <property type="match status" value="1"/>
</dbReference>
<dbReference type="EC" id="3.1.-.-" evidence="3"/>
<dbReference type="PANTHER" id="PTHR37294:SF1">
    <property type="entry name" value="3'-5' EXORIBONUCLEASE YHAM"/>
    <property type="match status" value="1"/>
</dbReference>
<dbReference type="EMBL" id="MT631590">
    <property type="protein sequence ID" value="QNO54704.1"/>
    <property type="molecule type" value="Genomic_DNA"/>
</dbReference>
<dbReference type="InterPro" id="IPR003607">
    <property type="entry name" value="HD/PDEase_dom"/>
</dbReference>
<name>A0A7G9Z370_9EURY</name>
<gene>
    <name evidence="3" type="primary">yhaM</name>
    <name evidence="3" type="ORF">PDBAIGND_00010</name>
</gene>
<proteinExistence type="predicted"/>
<dbReference type="GO" id="GO:0031125">
    <property type="term" value="P:rRNA 3'-end processing"/>
    <property type="evidence" value="ECO:0007669"/>
    <property type="project" value="TreeGrafter"/>
</dbReference>
<feature type="domain" description="HD/PDEase" evidence="2">
    <location>
        <begin position="162"/>
        <end position="295"/>
    </location>
</feature>